<dbReference type="EMBL" id="OZ035834">
    <property type="protein sequence ID" value="CAL1576380.1"/>
    <property type="molecule type" value="Genomic_DNA"/>
</dbReference>
<evidence type="ECO:0000313" key="3">
    <source>
        <dbReference type="Proteomes" id="UP001497482"/>
    </source>
</evidence>
<proteinExistence type="predicted"/>
<dbReference type="Proteomes" id="UP001497482">
    <property type="component" value="Chromosome 12"/>
</dbReference>
<evidence type="ECO:0000256" key="1">
    <source>
        <dbReference type="SAM" id="MobiDB-lite"/>
    </source>
</evidence>
<evidence type="ECO:0000313" key="2">
    <source>
        <dbReference type="EMBL" id="CAL1576380.1"/>
    </source>
</evidence>
<sequence>MRGCSYAHYVLVRGLAVAPGPGLQSLTCLRDIPPHLTHGRGILHISLTIPRTAADCPSNRVARPKPTTAAEAEGDNRTSRPGQPSGPAGRARGGVFLKM</sequence>
<name>A0AAV2JFX5_KNICA</name>
<organism evidence="2 3">
    <name type="scientific">Knipowitschia caucasica</name>
    <name type="common">Caucasian dwarf goby</name>
    <name type="synonym">Pomatoschistus caucasicus</name>
    <dbReference type="NCBI Taxonomy" id="637954"/>
    <lineage>
        <taxon>Eukaryota</taxon>
        <taxon>Metazoa</taxon>
        <taxon>Chordata</taxon>
        <taxon>Craniata</taxon>
        <taxon>Vertebrata</taxon>
        <taxon>Euteleostomi</taxon>
        <taxon>Actinopterygii</taxon>
        <taxon>Neopterygii</taxon>
        <taxon>Teleostei</taxon>
        <taxon>Neoteleostei</taxon>
        <taxon>Acanthomorphata</taxon>
        <taxon>Gobiaria</taxon>
        <taxon>Gobiiformes</taxon>
        <taxon>Gobioidei</taxon>
        <taxon>Gobiidae</taxon>
        <taxon>Gobiinae</taxon>
        <taxon>Knipowitschia</taxon>
    </lineage>
</organism>
<accession>A0AAV2JFX5</accession>
<protein>
    <submittedName>
        <fullName evidence="2">Uncharacterized protein</fullName>
    </submittedName>
</protein>
<dbReference type="AlphaFoldDB" id="A0AAV2JFX5"/>
<gene>
    <name evidence="2" type="ORF">KC01_LOCUS7815</name>
</gene>
<keyword evidence="3" id="KW-1185">Reference proteome</keyword>
<reference evidence="2 3" key="1">
    <citation type="submission" date="2024-04" db="EMBL/GenBank/DDBJ databases">
        <authorList>
            <person name="Waldvogel A.-M."/>
            <person name="Schoenle A."/>
        </authorList>
    </citation>
    <scope>NUCLEOTIDE SEQUENCE [LARGE SCALE GENOMIC DNA]</scope>
</reference>
<feature type="region of interest" description="Disordered" evidence="1">
    <location>
        <begin position="55"/>
        <end position="99"/>
    </location>
</feature>